<dbReference type="VEuPathDB" id="MicrosporidiaDB:EDEG_02233"/>
<protein>
    <recommendedName>
        <fullName evidence="2">C2H2-type domain-containing protein</fullName>
    </recommendedName>
</protein>
<dbReference type="SMART" id="SM00355">
    <property type="entry name" value="ZnF_C2H2"/>
    <property type="match status" value="2"/>
</dbReference>
<evidence type="ECO:0000313" key="3">
    <source>
        <dbReference type="EMBL" id="EJW03468.1"/>
    </source>
</evidence>
<comment type="caution">
    <text evidence="3">The sequence shown here is derived from an EMBL/GenBank/DDBJ whole genome shotgun (WGS) entry which is preliminary data.</text>
</comment>
<evidence type="ECO:0000259" key="2">
    <source>
        <dbReference type="PROSITE" id="PS50157"/>
    </source>
</evidence>
<evidence type="ECO:0000256" key="1">
    <source>
        <dbReference type="PROSITE-ProRule" id="PRU00042"/>
    </source>
</evidence>
<dbReference type="Proteomes" id="UP000003163">
    <property type="component" value="Unassembled WGS sequence"/>
</dbReference>
<dbReference type="HOGENOM" id="CLU_460756_0_0_1"/>
<accession>J8ZUV9</accession>
<keyword evidence="1" id="KW-0863">Zinc-finger</keyword>
<dbReference type="EMBL" id="AFBI03000037">
    <property type="protein sequence ID" value="EJW03468.1"/>
    <property type="molecule type" value="Genomic_DNA"/>
</dbReference>
<organism evidence="3 4">
    <name type="scientific">Edhazardia aedis (strain USNM 41457)</name>
    <name type="common">Microsporidian parasite</name>
    <dbReference type="NCBI Taxonomy" id="1003232"/>
    <lineage>
        <taxon>Eukaryota</taxon>
        <taxon>Fungi</taxon>
        <taxon>Fungi incertae sedis</taxon>
        <taxon>Microsporidia</taxon>
        <taxon>Edhazardia</taxon>
    </lineage>
</organism>
<dbReference type="InterPro" id="IPR031514">
    <property type="entry name" value="Zf-C2H2_aberr"/>
</dbReference>
<keyword evidence="4" id="KW-1185">Reference proteome</keyword>
<name>J8ZUV9_EDHAE</name>
<dbReference type="GO" id="GO:0008270">
    <property type="term" value="F:zinc ion binding"/>
    <property type="evidence" value="ECO:0007669"/>
    <property type="project" value="UniProtKB-KW"/>
</dbReference>
<dbReference type="InParanoid" id="J8ZUV9"/>
<sequence>MPKQYYGVKKASQYLKCIYNDCSCKFESEENLFNHLGLYEHIFFGKDKRGFNCVFEPCKYITHSTNKLLIHVSQCRMDGTEMISDLAILHRLIKDSLKNETFDSENAKTDEENAKLCLFDLFKNKSFGYIFEYLFPNGILSVRQQKQQKKMIFTCKIPICSEVFENRDSLIEHIKTYKHDLSRLDKSVKIINHFKNIGLIDNKTNNFRTFIMNQVESFGKEFNISFEFSISNIYVHDMNGFDSYQNVRFVLQSESSTLIKEKRVAPSETLTQMNYTYNDFVDYSLPKQVKCGQLKKGITKEIIKCGKFLFKKFGGYITAFHQISNEIMCFGTKESSHQESIYEAFNEVSQLYFIDCGLNIIKLVTFNFGSIVKLLSIVNDSESSLFILFQTGKMCKYDMKQYTYAIIFEKYENIIDFTIQMDKNFIITDGFNLYYVTPMKTSQVVFEEFNISFDCSPTKIFACSLSGRIQIFDNNLKIDYDYKRGRGTDFIRYIRSKNLLLVSNSFENSARLIAFENGTYDTFPSNFGSIFSCFETNDILYAASHDSYLSFCNLLKSKKTFKNIFSTKRTENYYEFFEDNYCYQKFNRPIVYDPMMQIIGCTVLNQNIYTLFRCGLVVVCDYANKNKKK</sequence>
<dbReference type="PROSITE" id="PS00028">
    <property type="entry name" value="ZINC_FINGER_C2H2_1"/>
    <property type="match status" value="2"/>
</dbReference>
<gene>
    <name evidence="3" type="ORF">EDEG_02233</name>
</gene>
<dbReference type="InterPro" id="IPR013087">
    <property type="entry name" value="Znf_C2H2_type"/>
</dbReference>
<keyword evidence="1" id="KW-0479">Metal-binding</keyword>
<dbReference type="SUPFAM" id="SSF50978">
    <property type="entry name" value="WD40 repeat-like"/>
    <property type="match status" value="1"/>
</dbReference>
<dbReference type="PROSITE" id="PS50157">
    <property type="entry name" value="ZINC_FINGER_C2H2_2"/>
    <property type="match status" value="1"/>
</dbReference>
<dbReference type="Pfam" id="PF17017">
    <property type="entry name" value="zf-C2H2_aberr"/>
    <property type="match status" value="1"/>
</dbReference>
<feature type="domain" description="C2H2-type" evidence="2">
    <location>
        <begin position="153"/>
        <end position="184"/>
    </location>
</feature>
<reference evidence="3 4" key="1">
    <citation type="submission" date="2011-08" db="EMBL/GenBank/DDBJ databases">
        <authorList>
            <person name="Liu Z.J."/>
            <person name="Shi F.L."/>
            <person name="Lu J.Q."/>
            <person name="Li M."/>
            <person name="Wang Z.L."/>
        </authorList>
    </citation>
    <scope>NUCLEOTIDE SEQUENCE [LARGE SCALE GENOMIC DNA]</scope>
    <source>
        <strain evidence="3 4">USNM 41457</strain>
    </source>
</reference>
<evidence type="ECO:0000313" key="4">
    <source>
        <dbReference type="Proteomes" id="UP000003163"/>
    </source>
</evidence>
<dbReference type="AlphaFoldDB" id="J8ZUV9"/>
<reference evidence="4" key="2">
    <citation type="submission" date="2015-07" db="EMBL/GenBank/DDBJ databases">
        <title>Contrasting host-pathogen interactions and genome evolution in two generalist and specialist microsporidian pathogens of mosquitoes.</title>
        <authorList>
            <consortium name="The Broad Institute Genomics Platform"/>
            <consortium name="The Broad Institute Genome Sequencing Center for Infectious Disease"/>
            <person name="Cuomo C.A."/>
            <person name="Sanscrainte N.D."/>
            <person name="Goldberg J.M."/>
            <person name="Heiman D."/>
            <person name="Young S."/>
            <person name="Zeng Q."/>
            <person name="Becnel J.J."/>
            <person name="Birren B.W."/>
        </authorList>
    </citation>
    <scope>NUCLEOTIDE SEQUENCE [LARGE SCALE GENOMIC DNA]</scope>
    <source>
        <strain evidence="4">USNM 41457</strain>
    </source>
</reference>
<proteinExistence type="predicted"/>
<keyword evidence="1" id="KW-0862">Zinc</keyword>
<dbReference type="InterPro" id="IPR036322">
    <property type="entry name" value="WD40_repeat_dom_sf"/>
</dbReference>